<sequence>MLSQPPCALVSSSWRKFSRALLVRPVTLLVRPVTLGFSRPAALAALCADPGPPPASRRWFGNERDHRAEALCTPTSFLPNTLVLLLCVLHIRWSTESGCAHSGQLWDVVATCPRAEPHPASRAVSRLRVTTVGPRPTRAPVELRTGRGRTS</sequence>
<dbReference type="AlphaFoldDB" id="A0A7J8HSF1"/>
<gene>
    <name evidence="1" type="ORF">HJG63_011069</name>
</gene>
<reference evidence="1 2" key="1">
    <citation type="journal article" date="2020" name="Nature">
        <title>Six reference-quality genomes reveal evolution of bat adaptations.</title>
        <authorList>
            <person name="Jebb D."/>
            <person name="Huang Z."/>
            <person name="Pippel M."/>
            <person name="Hughes G.M."/>
            <person name="Lavrichenko K."/>
            <person name="Devanna P."/>
            <person name="Winkler S."/>
            <person name="Jermiin L.S."/>
            <person name="Skirmuntt E.C."/>
            <person name="Katzourakis A."/>
            <person name="Burkitt-Gray L."/>
            <person name="Ray D.A."/>
            <person name="Sullivan K.A.M."/>
            <person name="Roscito J.G."/>
            <person name="Kirilenko B.M."/>
            <person name="Davalos L.M."/>
            <person name="Corthals A.P."/>
            <person name="Power M.L."/>
            <person name="Jones G."/>
            <person name="Ransome R.D."/>
            <person name="Dechmann D.K.N."/>
            <person name="Locatelli A.G."/>
            <person name="Puechmaille S.J."/>
            <person name="Fedrigo O."/>
            <person name="Jarvis E.D."/>
            <person name="Hiller M."/>
            <person name="Vernes S.C."/>
            <person name="Myers E.W."/>
            <person name="Teeling E.C."/>
        </authorList>
    </citation>
    <scope>NUCLEOTIDE SEQUENCE [LARGE SCALE GENOMIC DNA]</scope>
    <source>
        <strain evidence="1">MRouAeg1</strain>
        <tissue evidence="1">Muscle</tissue>
    </source>
</reference>
<keyword evidence="2" id="KW-1185">Reference proteome</keyword>
<comment type="caution">
    <text evidence="1">The sequence shown here is derived from an EMBL/GenBank/DDBJ whole genome shotgun (WGS) entry which is preliminary data.</text>
</comment>
<accession>A0A7J8HSF1</accession>
<dbReference type="Proteomes" id="UP000593571">
    <property type="component" value="Unassembled WGS sequence"/>
</dbReference>
<evidence type="ECO:0000313" key="2">
    <source>
        <dbReference type="Proteomes" id="UP000593571"/>
    </source>
</evidence>
<organism evidence="1 2">
    <name type="scientific">Rousettus aegyptiacus</name>
    <name type="common">Egyptian fruit bat</name>
    <name type="synonym">Pteropus aegyptiacus</name>
    <dbReference type="NCBI Taxonomy" id="9407"/>
    <lineage>
        <taxon>Eukaryota</taxon>
        <taxon>Metazoa</taxon>
        <taxon>Chordata</taxon>
        <taxon>Craniata</taxon>
        <taxon>Vertebrata</taxon>
        <taxon>Euteleostomi</taxon>
        <taxon>Mammalia</taxon>
        <taxon>Eutheria</taxon>
        <taxon>Laurasiatheria</taxon>
        <taxon>Chiroptera</taxon>
        <taxon>Yinpterochiroptera</taxon>
        <taxon>Pteropodoidea</taxon>
        <taxon>Pteropodidae</taxon>
        <taxon>Rousettinae</taxon>
        <taxon>Rousettus</taxon>
    </lineage>
</organism>
<evidence type="ECO:0000313" key="1">
    <source>
        <dbReference type="EMBL" id="KAF6474960.1"/>
    </source>
</evidence>
<proteinExistence type="predicted"/>
<dbReference type="EMBL" id="JACASE010000004">
    <property type="protein sequence ID" value="KAF6474960.1"/>
    <property type="molecule type" value="Genomic_DNA"/>
</dbReference>
<protein>
    <submittedName>
        <fullName evidence="1">Uncharacterized protein</fullName>
    </submittedName>
</protein>
<name>A0A7J8HSF1_ROUAE</name>